<dbReference type="GeneID" id="29004410"/>
<dbReference type="EMBL" id="KV441026">
    <property type="protein sequence ID" value="OAD67000.1"/>
    <property type="molecule type" value="Genomic_DNA"/>
</dbReference>
<gene>
    <name evidence="2" type="ORF">PHYBLDRAFT_79781</name>
</gene>
<evidence type="ECO:0000256" key="1">
    <source>
        <dbReference type="SAM" id="MobiDB-lite"/>
    </source>
</evidence>
<reference evidence="3" key="1">
    <citation type="submission" date="2015-06" db="EMBL/GenBank/DDBJ databases">
        <title>Expansion of signal transduction pathways in fungi by whole-genome duplication.</title>
        <authorList>
            <consortium name="DOE Joint Genome Institute"/>
            <person name="Corrochano L.M."/>
            <person name="Kuo A."/>
            <person name="Marcet-Houben M."/>
            <person name="Polaino S."/>
            <person name="Salamov A."/>
            <person name="Villalobos J.M."/>
            <person name="Alvarez M.I."/>
            <person name="Avalos J."/>
            <person name="Benito E.P."/>
            <person name="Benoit I."/>
            <person name="Burger G."/>
            <person name="Camino L.P."/>
            <person name="Canovas D."/>
            <person name="Cerda-Olmedo E."/>
            <person name="Cheng J.-F."/>
            <person name="Dominguez A."/>
            <person name="Elias M."/>
            <person name="Eslava A.P."/>
            <person name="Glaser F."/>
            <person name="Grimwood J."/>
            <person name="Gutierrez G."/>
            <person name="Heitman J."/>
            <person name="Henrissat B."/>
            <person name="Iturriaga E.A."/>
            <person name="Lang B.F."/>
            <person name="Lavin J.L."/>
            <person name="Lee S."/>
            <person name="Li W."/>
            <person name="Lindquist E."/>
            <person name="Lopez-Garcia S."/>
            <person name="Luque E.M."/>
            <person name="Marcos A.T."/>
            <person name="Martin J."/>
            <person name="McCluskey K."/>
            <person name="Medina H.R."/>
            <person name="Miralles-Duran A."/>
            <person name="Miyazaki A."/>
            <person name="Munoz-Torres E."/>
            <person name="Oguiza J.A."/>
            <person name="Ohm R."/>
            <person name="Olmedo M."/>
            <person name="Orejas M."/>
            <person name="Ortiz-Castellanos L."/>
            <person name="Pisabarro A.G."/>
            <person name="Rodriguez-Romero J."/>
            <person name="Ruiz-Herrera J."/>
            <person name="Ruiz-Vazquez R."/>
            <person name="Sanz C."/>
            <person name="Schackwitz W."/>
            <person name="Schmutz J."/>
            <person name="Shahriari M."/>
            <person name="Shelest E."/>
            <person name="Silva-Franco F."/>
            <person name="Soanes D."/>
            <person name="Syed K."/>
            <person name="Tagua V.G."/>
            <person name="Talbot N.J."/>
            <person name="Thon M."/>
            <person name="De vries R.P."/>
            <person name="Wiebenga A."/>
            <person name="Yadav J.S."/>
            <person name="Braun E.L."/>
            <person name="Baker S."/>
            <person name="Garre V."/>
            <person name="Horwitz B."/>
            <person name="Torres-Martinez S."/>
            <person name="Idnurm A."/>
            <person name="Herrera-Estrella A."/>
            <person name="Gabaldon T."/>
            <person name="Grigoriev I.V."/>
        </authorList>
    </citation>
    <scope>NUCLEOTIDE SEQUENCE [LARGE SCALE GENOMIC DNA]</scope>
    <source>
        <strain evidence="3">NRRL 1555(-)</strain>
    </source>
</reference>
<sequence length="444" mass="49052">MMDTTAKVFLLKRLANASHNKIYPPVIVKTEVPLERILLVTRLWNNVREQQEEINLAAQTHESSIASLTSSPSTNALDDWFLLATSTVNDTNPNTISNTLDHHIEQDDQISSSLDSFIFQTTSDIDIDLNDDGIIIGHQKHISPPTTAADIGLHIDPTSQSQSQPSILSYSHHNKLLNSNQDDDPMVTPLPSSVLTPCDWSWLDDAKSFRSLNHEVSDNNNNNNNNNNNTLLTTSTPEPEPEPESKSEPTLNTTNPSSYSYSGHLEPQIDSPILSDSFDLPESITPLEAGLLEDDLSSLVRLITEEQNRMAAWTQAQQVQQEEYDDQSILPKKRPETEYESEYESEKDKDDGQVLAILVQSDILQPDSKKPRLMMVDVKSEQTTATSTVTATATTTATTDCQSILTMCSGPTNQFHRLHFPLIDTSSQSAGPTSSPSSPVLLSA</sequence>
<keyword evidence="3" id="KW-1185">Reference proteome</keyword>
<evidence type="ECO:0000313" key="3">
    <source>
        <dbReference type="Proteomes" id="UP000077315"/>
    </source>
</evidence>
<protein>
    <submittedName>
        <fullName evidence="2">Uncharacterized protein</fullName>
    </submittedName>
</protein>
<evidence type="ECO:0000313" key="2">
    <source>
        <dbReference type="EMBL" id="OAD67000.1"/>
    </source>
</evidence>
<dbReference type="RefSeq" id="XP_018285040.1">
    <property type="nucleotide sequence ID" value="XM_018443505.1"/>
</dbReference>
<dbReference type="VEuPathDB" id="FungiDB:PHYBLDRAFT_79781"/>
<feature type="region of interest" description="Disordered" evidence="1">
    <location>
        <begin position="425"/>
        <end position="444"/>
    </location>
</feature>
<name>A0A167K014_PHYB8</name>
<feature type="compositionally biased region" description="Polar residues" evidence="1">
    <location>
        <begin position="252"/>
        <end position="261"/>
    </location>
</feature>
<feature type="compositionally biased region" description="Low complexity" evidence="1">
    <location>
        <begin position="426"/>
        <end position="444"/>
    </location>
</feature>
<feature type="region of interest" description="Disordered" evidence="1">
    <location>
        <begin position="213"/>
        <end position="277"/>
    </location>
</feature>
<feature type="compositionally biased region" description="Low complexity" evidence="1">
    <location>
        <begin position="219"/>
        <end position="237"/>
    </location>
</feature>
<proteinExistence type="predicted"/>
<dbReference type="Proteomes" id="UP000077315">
    <property type="component" value="Unassembled WGS sequence"/>
</dbReference>
<dbReference type="AlphaFoldDB" id="A0A167K014"/>
<organism evidence="2 3">
    <name type="scientific">Phycomyces blakesleeanus (strain ATCC 8743b / DSM 1359 / FGSC 10004 / NBRC 33097 / NRRL 1555)</name>
    <dbReference type="NCBI Taxonomy" id="763407"/>
    <lineage>
        <taxon>Eukaryota</taxon>
        <taxon>Fungi</taxon>
        <taxon>Fungi incertae sedis</taxon>
        <taxon>Mucoromycota</taxon>
        <taxon>Mucoromycotina</taxon>
        <taxon>Mucoromycetes</taxon>
        <taxon>Mucorales</taxon>
        <taxon>Phycomycetaceae</taxon>
        <taxon>Phycomyces</taxon>
    </lineage>
</organism>
<dbReference type="OrthoDB" id="2286319at2759"/>
<accession>A0A167K014</accession>
<dbReference type="InParanoid" id="A0A167K014"/>